<keyword evidence="3" id="KW-1185">Reference proteome</keyword>
<evidence type="ECO:0000313" key="2">
    <source>
        <dbReference type="EMBL" id="KAK9223018.1"/>
    </source>
</evidence>
<feature type="region of interest" description="Disordered" evidence="1">
    <location>
        <begin position="20"/>
        <end position="55"/>
    </location>
</feature>
<dbReference type="Proteomes" id="UP001428341">
    <property type="component" value="Unassembled WGS sequence"/>
</dbReference>
<dbReference type="AlphaFoldDB" id="A0AAP0QY50"/>
<evidence type="ECO:0000313" key="3">
    <source>
        <dbReference type="Proteomes" id="UP001428341"/>
    </source>
</evidence>
<accession>A0AAP0QY50</accession>
<comment type="caution">
    <text evidence="2">The sequence shown here is derived from an EMBL/GenBank/DDBJ whole genome shotgun (WGS) entry which is preliminary data.</text>
</comment>
<name>A0AAP0QY50_9ROSI</name>
<proteinExistence type="predicted"/>
<gene>
    <name evidence="2" type="ORF">WN944_011460</name>
</gene>
<reference evidence="2 3" key="1">
    <citation type="submission" date="2024-05" db="EMBL/GenBank/DDBJ databases">
        <title>Haplotype-resolved chromosome-level genome assembly of Huyou (Citrus changshanensis).</title>
        <authorList>
            <person name="Miao C."/>
            <person name="Chen W."/>
            <person name="Wu Y."/>
            <person name="Wang L."/>
            <person name="Zhao S."/>
            <person name="Grierson D."/>
            <person name="Xu C."/>
            <person name="Chen K."/>
        </authorList>
    </citation>
    <scope>NUCLEOTIDE SEQUENCE [LARGE SCALE GENOMIC DNA]</scope>
    <source>
        <strain evidence="2">01-14</strain>
        <tissue evidence="2">Leaf</tissue>
    </source>
</reference>
<evidence type="ECO:0000256" key="1">
    <source>
        <dbReference type="SAM" id="MobiDB-lite"/>
    </source>
</evidence>
<organism evidence="2 3">
    <name type="scientific">Citrus x changshan-huyou</name>
    <dbReference type="NCBI Taxonomy" id="2935761"/>
    <lineage>
        <taxon>Eukaryota</taxon>
        <taxon>Viridiplantae</taxon>
        <taxon>Streptophyta</taxon>
        <taxon>Embryophyta</taxon>
        <taxon>Tracheophyta</taxon>
        <taxon>Spermatophyta</taxon>
        <taxon>Magnoliopsida</taxon>
        <taxon>eudicotyledons</taxon>
        <taxon>Gunneridae</taxon>
        <taxon>Pentapetalae</taxon>
        <taxon>rosids</taxon>
        <taxon>malvids</taxon>
        <taxon>Sapindales</taxon>
        <taxon>Rutaceae</taxon>
        <taxon>Aurantioideae</taxon>
        <taxon>Citrus</taxon>
    </lineage>
</organism>
<dbReference type="EMBL" id="JBCGBO010000002">
    <property type="protein sequence ID" value="KAK9223018.1"/>
    <property type="molecule type" value="Genomic_DNA"/>
</dbReference>
<protein>
    <submittedName>
        <fullName evidence="2">Uncharacterized protein</fullName>
    </submittedName>
</protein>
<sequence length="55" mass="5514">MYLSVRDATYALASVNYVPDSESSGGAGASDAFAPTTSASASVHRAPAHSDAILV</sequence>